<accession>A0A0E9PGJ9</accession>
<organism evidence="1">
    <name type="scientific">Anguilla anguilla</name>
    <name type="common">European freshwater eel</name>
    <name type="synonym">Muraena anguilla</name>
    <dbReference type="NCBI Taxonomy" id="7936"/>
    <lineage>
        <taxon>Eukaryota</taxon>
        <taxon>Metazoa</taxon>
        <taxon>Chordata</taxon>
        <taxon>Craniata</taxon>
        <taxon>Vertebrata</taxon>
        <taxon>Euteleostomi</taxon>
        <taxon>Actinopterygii</taxon>
        <taxon>Neopterygii</taxon>
        <taxon>Teleostei</taxon>
        <taxon>Anguilliformes</taxon>
        <taxon>Anguillidae</taxon>
        <taxon>Anguilla</taxon>
    </lineage>
</organism>
<reference evidence="1" key="1">
    <citation type="submission" date="2014-11" db="EMBL/GenBank/DDBJ databases">
        <authorList>
            <person name="Amaro Gonzalez C."/>
        </authorList>
    </citation>
    <scope>NUCLEOTIDE SEQUENCE</scope>
</reference>
<evidence type="ECO:0000313" key="1">
    <source>
        <dbReference type="EMBL" id="JAH03382.1"/>
    </source>
</evidence>
<name>A0A0E9PGJ9_ANGAN</name>
<proteinExistence type="predicted"/>
<protein>
    <submittedName>
        <fullName evidence="1">Uncharacterized protein</fullName>
    </submittedName>
</protein>
<sequence length="39" mass="4318">MLSMESTKTLIGRHACSLHFISDTEKPKALGVVKIALKY</sequence>
<reference evidence="1" key="2">
    <citation type="journal article" date="2015" name="Fish Shellfish Immunol.">
        <title>Early steps in the European eel (Anguilla anguilla)-Vibrio vulnificus interaction in the gills: Role of the RtxA13 toxin.</title>
        <authorList>
            <person name="Callol A."/>
            <person name="Pajuelo D."/>
            <person name="Ebbesson L."/>
            <person name="Teles M."/>
            <person name="MacKenzie S."/>
            <person name="Amaro C."/>
        </authorList>
    </citation>
    <scope>NUCLEOTIDE SEQUENCE</scope>
</reference>
<dbReference type="AlphaFoldDB" id="A0A0E9PGJ9"/>
<dbReference type="EMBL" id="GBXM01105195">
    <property type="protein sequence ID" value="JAH03382.1"/>
    <property type="molecule type" value="Transcribed_RNA"/>
</dbReference>